<reference evidence="2" key="1">
    <citation type="submission" date="2021-05" db="EMBL/GenBank/DDBJ databases">
        <title>The genome of the haptophyte Pavlova lutheri (Diacronema luteri, Pavlovales) - a model for lipid biosynthesis in eukaryotic algae.</title>
        <authorList>
            <person name="Hulatt C.J."/>
            <person name="Posewitz M.C."/>
        </authorList>
    </citation>
    <scope>NUCLEOTIDE SEQUENCE</scope>
    <source>
        <strain evidence="2">NIVA-4/92</strain>
    </source>
</reference>
<name>A0A8J5X5J4_DIALT</name>
<organism evidence="2 3">
    <name type="scientific">Diacronema lutheri</name>
    <name type="common">Unicellular marine alga</name>
    <name type="synonym">Monochrysis lutheri</name>
    <dbReference type="NCBI Taxonomy" id="2081491"/>
    <lineage>
        <taxon>Eukaryota</taxon>
        <taxon>Haptista</taxon>
        <taxon>Haptophyta</taxon>
        <taxon>Pavlovophyceae</taxon>
        <taxon>Pavlovales</taxon>
        <taxon>Pavlovaceae</taxon>
        <taxon>Diacronema</taxon>
    </lineage>
</organism>
<keyword evidence="1" id="KW-0732">Signal</keyword>
<evidence type="ECO:0000313" key="3">
    <source>
        <dbReference type="Proteomes" id="UP000751190"/>
    </source>
</evidence>
<evidence type="ECO:0000313" key="2">
    <source>
        <dbReference type="EMBL" id="KAG8458324.1"/>
    </source>
</evidence>
<evidence type="ECO:0000256" key="1">
    <source>
        <dbReference type="SAM" id="SignalP"/>
    </source>
</evidence>
<gene>
    <name evidence="2" type="ORF">KFE25_005171</name>
</gene>
<accession>A0A8J5X5J4</accession>
<dbReference type="Proteomes" id="UP000751190">
    <property type="component" value="Unassembled WGS sequence"/>
</dbReference>
<dbReference type="AlphaFoldDB" id="A0A8J5X5J4"/>
<keyword evidence="3" id="KW-1185">Reference proteome</keyword>
<comment type="caution">
    <text evidence="2">The sequence shown here is derived from an EMBL/GenBank/DDBJ whole genome shotgun (WGS) entry which is preliminary data.</text>
</comment>
<sequence>MRLTLVLALSATAITSAFHAPSLASRIHRVPAKRFATACRLGDLSGERSRRIDRRGRISETTPAGKHVTRDFSTSALGKYDDLDLDLADVQELPSWWIIRAEEAYRAEQIAAREPDVPSY</sequence>
<feature type="signal peptide" evidence="1">
    <location>
        <begin position="1"/>
        <end position="17"/>
    </location>
</feature>
<protein>
    <submittedName>
        <fullName evidence="2">Uncharacterized protein</fullName>
    </submittedName>
</protein>
<proteinExistence type="predicted"/>
<dbReference type="EMBL" id="JAGTXO010000054">
    <property type="protein sequence ID" value="KAG8458324.1"/>
    <property type="molecule type" value="Genomic_DNA"/>
</dbReference>
<feature type="chain" id="PRO_5035290538" evidence="1">
    <location>
        <begin position="18"/>
        <end position="120"/>
    </location>
</feature>